<dbReference type="EMBL" id="JANIEX010001107">
    <property type="protein sequence ID" value="KAJ3560793.1"/>
    <property type="molecule type" value="Genomic_DNA"/>
</dbReference>
<evidence type="ECO:0000256" key="1">
    <source>
        <dbReference type="SAM" id="MobiDB-lite"/>
    </source>
</evidence>
<proteinExistence type="predicted"/>
<dbReference type="InterPro" id="IPR009060">
    <property type="entry name" value="UBA-like_sf"/>
</dbReference>
<organism evidence="3 4">
    <name type="scientific">Leucocoprinus birnbaumii</name>
    <dbReference type="NCBI Taxonomy" id="56174"/>
    <lineage>
        <taxon>Eukaryota</taxon>
        <taxon>Fungi</taxon>
        <taxon>Dikarya</taxon>
        <taxon>Basidiomycota</taxon>
        <taxon>Agaricomycotina</taxon>
        <taxon>Agaricomycetes</taxon>
        <taxon>Agaricomycetidae</taxon>
        <taxon>Agaricales</taxon>
        <taxon>Agaricineae</taxon>
        <taxon>Agaricaceae</taxon>
        <taxon>Leucocoprinus</taxon>
    </lineage>
</organism>
<dbReference type="Gene3D" id="1.10.8.10">
    <property type="entry name" value="DNA helicase RuvA subunit, C-terminal domain"/>
    <property type="match status" value="1"/>
</dbReference>
<dbReference type="Pfam" id="PF00627">
    <property type="entry name" value="UBA"/>
    <property type="match status" value="1"/>
</dbReference>
<comment type="caution">
    <text evidence="3">The sequence shown here is derived from an EMBL/GenBank/DDBJ whole genome shotgun (WGS) entry which is preliminary data.</text>
</comment>
<evidence type="ECO:0000313" key="3">
    <source>
        <dbReference type="EMBL" id="KAJ3560793.1"/>
    </source>
</evidence>
<dbReference type="PROSITE" id="PS50030">
    <property type="entry name" value="UBA"/>
    <property type="match status" value="1"/>
</dbReference>
<dbReference type="AlphaFoldDB" id="A0AAD5YPP5"/>
<dbReference type="InterPro" id="IPR015940">
    <property type="entry name" value="UBA"/>
</dbReference>
<keyword evidence="4" id="KW-1185">Reference proteome</keyword>
<gene>
    <name evidence="3" type="ORF">NP233_g10603</name>
</gene>
<evidence type="ECO:0000259" key="2">
    <source>
        <dbReference type="PROSITE" id="PS50030"/>
    </source>
</evidence>
<dbReference type="CDD" id="cd14281">
    <property type="entry name" value="UBA2_Rad23_like"/>
    <property type="match status" value="1"/>
</dbReference>
<name>A0AAD5YPP5_9AGAR</name>
<dbReference type="SUPFAM" id="SSF46934">
    <property type="entry name" value="UBA-like"/>
    <property type="match status" value="1"/>
</dbReference>
<sequence length="418" mass="45353">MSFLPPIKPGRVGTGGSNPQDNMNNITEMIRTDPSMRQMFIDIAAQQDPALGQQLTQSLQLLDIATQTAGSQGAHGQSDAALSREEQEAIQRASLTNLGYTKKQALVAYLASNKNEEHATSYLATKAPAIGELFNSNPSLRRGLNEFIAQSDPTLARQARDNPALLKAALQHATVGGGGGTVDEGMTTDRRLTTLGLNDPDAYKHLENMRNIAEIIRTNPSMRQMFIDIATPRDPALGWQLTGSNSLPFDCERRVSETLPLSPRTSRNTNSPSFHIIKLPALAGHISHLLNLVVEFCIQPLGAVKHQAIWWTSYVIISRRGILTRGSGVYAEWNEVGKVLSHPATGIIAPRTNGIQIADISKGVLNGNQTNGTVLRVVDLKDIERNAEIFAVLVASGMHDGAYQAHGQATLEYRILSS</sequence>
<accession>A0AAD5YPP5</accession>
<dbReference type="Proteomes" id="UP001213000">
    <property type="component" value="Unassembled WGS sequence"/>
</dbReference>
<protein>
    <recommendedName>
        <fullName evidence="2">UBA domain-containing protein</fullName>
    </recommendedName>
</protein>
<feature type="region of interest" description="Disordered" evidence="1">
    <location>
        <begin position="1"/>
        <end position="23"/>
    </location>
</feature>
<reference evidence="3" key="1">
    <citation type="submission" date="2022-07" db="EMBL/GenBank/DDBJ databases">
        <title>Genome Sequence of Leucocoprinus birnbaumii.</title>
        <authorList>
            <person name="Buettner E."/>
        </authorList>
    </citation>
    <scope>NUCLEOTIDE SEQUENCE</scope>
    <source>
        <strain evidence="3">VT141</strain>
    </source>
</reference>
<feature type="domain" description="UBA" evidence="2">
    <location>
        <begin position="83"/>
        <end position="126"/>
    </location>
</feature>
<evidence type="ECO:0000313" key="4">
    <source>
        <dbReference type="Proteomes" id="UP001213000"/>
    </source>
</evidence>